<proteinExistence type="predicted"/>
<dbReference type="EMBL" id="CADCTR010000587">
    <property type="protein sequence ID" value="CAA9250682.1"/>
    <property type="molecule type" value="Genomic_DNA"/>
</dbReference>
<sequence>MKVYVVDGGEPRLIGRADVPEDTGPVYKLPLIGRPSITVDRFIIGTVKHHEAGMPDPIVERAVLLSPYQIAELLPGWHPLAS</sequence>
<evidence type="ECO:0000313" key="1">
    <source>
        <dbReference type="EMBL" id="CAA9250682.1"/>
    </source>
</evidence>
<name>A0A6J4IHM0_9CHLR</name>
<gene>
    <name evidence="1" type="ORF">AVDCRST_MAG93-1736</name>
</gene>
<protein>
    <submittedName>
        <fullName evidence="1">Uncharacterized protein</fullName>
    </submittedName>
</protein>
<organism evidence="1">
    <name type="scientific">uncultured Chloroflexia bacterium</name>
    <dbReference type="NCBI Taxonomy" id="1672391"/>
    <lineage>
        <taxon>Bacteria</taxon>
        <taxon>Bacillati</taxon>
        <taxon>Chloroflexota</taxon>
        <taxon>Chloroflexia</taxon>
        <taxon>environmental samples</taxon>
    </lineage>
</organism>
<dbReference type="AlphaFoldDB" id="A0A6J4IHM0"/>
<accession>A0A6J4IHM0</accession>
<reference evidence="1" key="1">
    <citation type="submission" date="2020-02" db="EMBL/GenBank/DDBJ databases">
        <authorList>
            <person name="Meier V. D."/>
        </authorList>
    </citation>
    <scope>NUCLEOTIDE SEQUENCE</scope>
    <source>
        <strain evidence="1">AVDCRST_MAG93</strain>
    </source>
</reference>